<dbReference type="RefSeq" id="WP_274942609.1">
    <property type="nucleotide sequence ID" value="NZ_JANWOI010000001.1"/>
</dbReference>
<gene>
    <name evidence="2" type="ORF">NYP16_02905</name>
</gene>
<dbReference type="PANTHER" id="PTHR47495:SF2">
    <property type="entry name" value="ALDEHYDE DEHYDROGENASE"/>
    <property type="match status" value="1"/>
</dbReference>
<protein>
    <submittedName>
        <fullName evidence="2">Xanthine dehydrogenase family protein molybdopterin-binding subunit</fullName>
    </submittedName>
</protein>
<dbReference type="InterPro" id="IPR000674">
    <property type="entry name" value="Ald_Oxase/Xan_DH_a/b"/>
</dbReference>
<dbReference type="PIRSF" id="PIRSF036389">
    <property type="entry name" value="IOR_B"/>
    <property type="match status" value="1"/>
</dbReference>
<dbReference type="InterPro" id="IPR037165">
    <property type="entry name" value="AldOxase/xan_DH_Mopterin-bd_sf"/>
</dbReference>
<dbReference type="SUPFAM" id="SSF56003">
    <property type="entry name" value="Molybdenum cofactor-binding domain"/>
    <property type="match status" value="2"/>
</dbReference>
<sequence length="728" mass="78387">MKQTANDKLMFTRRDFSKLGGVGLGAMLLGFWITPGRVGQALAATDGGRDFSALMAAYIEITPDNIVHLVTPEAEMGQGVQTSLPAILAEELEADWARVVVRLSGAGEIYNNPEKKMQATGRSLAVRGYFELLREVGATARMMLCQAAAASWQADLADCYAEQSHVIHRKTGARLRYADLVEAAAKLPLPAKVTLKSPRDFKIIGHDIARKDIPDKVTGRATFGVDVMLPDMLVASVAMPPAFGGTLVSFDEAAALAVPGVVAAVRISTGLAVAAQSYWQARQGIEAAQPQFDAGPNGEKSSDDVLADLKAGLSEPGIEARKDGSLDALATAATRLGGDYTVPYLAHTTMEPMSCTAHVRADGCELWTPSQGPVRARDDVAKLLGIDPSKVKVNRTFLGGGFGRRWQTDFATQAVEISRAVKKPVKLIWSREEDVQHDYYRPAFAMRFDAGLTAKGKLESLHIRVSGASIGEWGKPPRPGVLDRQATSGLSDSHYRIPNFQVECVTRRGFVPIGTWRSVGHSQNGFFFEGMIDELAHAAKADPLAFRRELIGDHPRFTPLFEEITRMSNWKKSPAKGRVRGIAVTESYGSYVAEVIEISVSKDKKIKIHNINCVIDCGFAVNPAHVARQMESGIIYGLSAAMTGKITIANGAVEQSNFHDYPALAMAEVPPITVKVLANAKELNAKEIGGAGEPGLPPIAPALVNAIFAATGERIRDLPLADHGYELV</sequence>
<dbReference type="InterPro" id="IPR046867">
    <property type="entry name" value="AldOxase/xan_DH_MoCoBD2"/>
</dbReference>
<dbReference type="GO" id="GO:0016491">
    <property type="term" value="F:oxidoreductase activity"/>
    <property type="evidence" value="ECO:0007669"/>
    <property type="project" value="InterPro"/>
</dbReference>
<dbReference type="PROSITE" id="PS51318">
    <property type="entry name" value="TAT"/>
    <property type="match status" value="1"/>
</dbReference>
<dbReference type="EMBL" id="JANWOI010000001">
    <property type="protein sequence ID" value="MDA5192908.1"/>
    <property type="molecule type" value="Genomic_DNA"/>
</dbReference>
<dbReference type="InterPro" id="IPR006311">
    <property type="entry name" value="TAT_signal"/>
</dbReference>
<dbReference type="AlphaFoldDB" id="A0A9X3TWG7"/>
<dbReference type="Pfam" id="PF20256">
    <property type="entry name" value="MoCoBD_2"/>
    <property type="match status" value="2"/>
</dbReference>
<keyword evidence="3" id="KW-1185">Reference proteome</keyword>
<name>A0A9X3TWG7_9PROT</name>
<evidence type="ECO:0000313" key="2">
    <source>
        <dbReference type="EMBL" id="MDA5192908.1"/>
    </source>
</evidence>
<dbReference type="PANTHER" id="PTHR47495">
    <property type="entry name" value="ALDEHYDE DEHYDROGENASE"/>
    <property type="match status" value="1"/>
</dbReference>
<reference evidence="2" key="2">
    <citation type="journal article" date="2023" name="Syst. Appl. Microbiol.">
        <title>Govania unica gen. nov., sp. nov., a rare biosphere bacterium that represents a novel family in the class Alphaproteobacteria.</title>
        <authorList>
            <person name="Vandamme P."/>
            <person name="Peeters C."/>
            <person name="Hettiarachchi A."/>
            <person name="Cnockaert M."/>
            <person name="Carlier A."/>
        </authorList>
    </citation>
    <scope>NUCLEOTIDE SEQUENCE</scope>
    <source>
        <strain evidence="2">LMG 31809</strain>
    </source>
</reference>
<dbReference type="Gene3D" id="3.90.1170.50">
    <property type="entry name" value="Aldehyde oxidase/xanthine dehydrogenase, a/b hammerhead"/>
    <property type="match status" value="1"/>
</dbReference>
<dbReference type="InterPro" id="IPR008274">
    <property type="entry name" value="AldOxase/xan_DH_MoCoBD1"/>
</dbReference>
<comment type="caution">
    <text evidence="2">The sequence shown here is derived from an EMBL/GenBank/DDBJ whole genome shotgun (WGS) entry which is preliminary data.</text>
</comment>
<dbReference type="InterPro" id="IPR012368">
    <property type="entry name" value="OxRdtase_Mopterin-bd_su_IorB"/>
</dbReference>
<dbReference type="InterPro" id="IPR052516">
    <property type="entry name" value="N-heterocyclic_Hydroxylase"/>
</dbReference>
<dbReference type="Gene3D" id="3.30.365.10">
    <property type="entry name" value="Aldehyde oxidase/xanthine dehydrogenase, molybdopterin binding domain"/>
    <property type="match status" value="4"/>
</dbReference>
<reference evidence="2" key="1">
    <citation type="submission" date="2022-08" db="EMBL/GenBank/DDBJ databases">
        <authorList>
            <person name="Vandamme P."/>
            <person name="Hettiarachchi A."/>
            <person name="Peeters C."/>
            <person name="Cnockaert M."/>
            <person name="Carlier A."/>
        </authorList>
    </citation>
    <scope>NUCLEOTIDE SEQUENCE</scope>
    <source>
        <strain evidence="2">LMG 31809</strain>
    </source>
</reference>
<feature type="domain" description="Aldehyde oxidase/xanthine dehydrogenase a/b hammerhead" evidence="1">
    <location>
        <begin position="218"/>
        <end position="296"/>
    </location>
</feature>
<proteinExistence type="predicted"/>
<evidence type="ECO:0000313" key="3">
    <source>
        <dbReference type="Proteomes" id="UP001141619"/>
    </source>
</evidence>
<organism evidence="2 3">
    <name type="scientific">Govanella unica</name>
    <dbReference type="NCBI Taxonomy" id="2975056"/>
    <lineage>
        <taxon>Bacteria</taxon>
        <taxon>Pseudomonadati</taxon>
        <taxon>Pseudomonadota</taxon>
        <taxon>Alphaproteobacteria</taxon>
        <taxon>Emcibacterales</taxon>
        <taxon>Govanellaceae</taxon>
        <taxon>Govanella</taxon>
    </lineage>
</organism>
<accession>A0A9X3TWG7</accession>
<dbReference type="Pfam" id="PF02738">
    <property type="entry name" value="MoCoBD_1"/>
    <property type="match status" value="1"/>
</dbReference>
<dbReference type="SMART" id="SM01008">
    <property type="entry name" value="Ald_Xan_dh_C"/>
    <property type="match status" value="1"/>
</dbReference>
<dbReference type="Proteomes" id="UP001141619">
    <property type="component" value="Unassembled WGS sequence"/>
</dbReference>
<evidence type="ECO:0000259" key="1">
    <source>
        <dbReference type="SMART" id="SM01008"/>
    </source>
</evidence>